<protein>
    <submittedName>
        <fullName evidence="4">NADPH:quinone reductase</fullName>
    </submittedName>
</protein>
<evidence type="ECO:0000256" key="2">
    <source>
        <dbReference type="ARBA" id="ARBA00023002"/>
    </source>
</evidence>
<reference evidence="4" key="2">
    <citation type="submission" date="2020-09" db="EMBL/GenBank/DDBJ databases">
        <authorList>
            <person name="Sun Q."/>
            <person name="Zhou Y."/>
        </authorList>
    </citation>
    <scope>NUCLEOTIDE SEQUENCE</scope>
    <source>
        <strain evidence="4">CGMCC 1.15095</strain>
    </source>
</reference>
<dbReference type="Gene3D" id="3.90.180.10">
    <property type="entry name" value="Medium-chain alcohol dehydrogenases, catalytic domain"/>
    <property type="match status" value="1"/>
</dbReference>
<gene>
    <name evidence="4" type="ORF">GCM10011494_21790</name>
</gene>
<keyword evidence="1" id="KW-0521">NADP</keyword>
<dbReference type="GO" id="GO:0016651">
    <property type="term" value="F:oxidoreductase activity, acting on NAD(P)H"/>
    <property type="evidence" value="ECO:0007669"/>
    <property type="project" value="TreeGrafter"/>
</dbReference>
<keyword evidence="2" id="KW-0560">Oxidoreductase</keyword>
<feature type="domain" description="Enoyl reductase (ER)" evidence="3">
    <location>
        <begin position="10"/>
        <end position="298"/>
    </location>
</feature>
<dbReference type="SUPFAM" id="SSF51735">
    <property type="entry name" value="NAD(P)-binding Rossmann-fold domains"/>
    <property type="match status" value="1"/>
</dbReference>
<dbReference type="AlphaFoldDB" id="A0A916TTF5"/>
<dbReference type="InterPro" id="IPR013154">
    <property type="entry name" value="ADH-like_N"/>
</dbReference>
<dbReference type="RefSeq" id="WP_188771416.1">
    <property type="nucleotide sequence ID" value="NZ_BMHK01000013.1"/>
</dbReference>
<dbReference type="GO" id="GO:0070402">
    <property type="term" value="F:NADPH binding"/>
    <property type="evidence" value="ECO:0007669"/>
    <property type="project" value="TreeGrafter"/>
</dbReference>
<dbReference type="EMBL" id="BMHK01000013">
    <property type="protein sequence ID" value="GGC02915.1"/>
    <property type="molecule type" value="Genomic_DNA"/>
</dbReference>
<sequence length="300" mass="30552">MRAIIMNGYGGADVLEMAQLPRPVPGKGETLVRIRAAAVNPADGKWRAGMFADFAPVSFPHVLGYDVAGEVESGAGFPAGTRVFGMLDPFRKGGYAEYVAAPAGQFVIMPDALAFAEAAAIPTAGLTGTQMAEDALDLKAGDRLLITGAAGAVGRFAMRAAKARRAHVVAAVRAGHRAVAMAQGADEVVALGEEAWTGAPFDHVLDTVGGEAVGQLCLHLKPGGRIVTVATTPIEAANLPAAPEFYAVQPNGAALQRLAAAVVTGALEVPIAKTMPLAEAAEAQRLVDSGGAGGKIILTP</sequence>
<name>A0A916TTF5_9SPHN</name>
<dbReference type="PANTHER" id="PTHR48106">
    <property type="entry name" value="QUINONE OXIDOREDUCTASE PIG3-RELATED"/>
    <property type="match status" value="1"/>
</dbReference>
<dbReference type="InterPro" id="IPR020843">
    <property type="entry name" value="ER"/>
</dbReference>
<dbReference type="PANTHER" id="PTHR48106:SF18">
    <property type="entry name" value="QUINONE OXIDOREDUCTASE PIG3"/>
    <property type="match status" value="1"/>
</dbReference>
<dbReference type="Gene3D" id="3.40.50.720">
    <property type="entry name" value="NAD(P)-binding Rossmann-like Domain"/>
    <property type="match status" value="1"/>
</dbReference>
<organism evidence="4 5">
    <name type="scientific">Novosphingobium endophyticum</name>
    <dbReference type="NCBI Taxonomy" id="1955250"/>
    <lineage>
        <taxon>Bacteria</taxon>
        <taxon>Pseudomonadati</taxon>
        <taxon>Pseudomonadota</taxon>
        <taxon>Alphaproteobacteria</taxon>
        <taxon>Sphingomonadales</taxon>
        <taxon>Sphingomonadaceae</taxon>
        <taxon>Novosphingobium</taxon>
    </lineage>
</organism>
<keyword evidence="5" id="KW-1185">Reference proteome</keyword>
<dbReference type="Proteomes" id="UP000608154">
    <property type="component" value="Unassembled WGS sequence"/>
</dbReference>
<evidence type="ECO:0000313" key="4">
    <source>
        <dbReference type="EMBL" id="GGC02915.1"/>
    </source>
</evidence>
<evidence type="ECO:0000256" key="1">
    <source>
        <dbReference type="ARBA" id="ARBA00022857"/>
    </source>
</evidence>
<dbReference type="InterPro" id="IPR011032">
    <property type="entry name" value="GroES-like_sf"/>
</dbReference>
<evidence type="ECO:0000259" key="3">
    <source>
        <dbReference type="SMART" id="SM00829"/>
    </source>
</evidence>
<comment type="caution">
    <text evidence="4">The sequence shown here is derived from an EMBL/GenBank/DDBJ whole genome shotgun (WGS) entry which is preliminary data.</text>
</comment>
<dbReference type="Pfam" id="PF08240">
    <property type="entry name" value="ADH_N"/>
    <property type="match status" value="1"/>
</dbReference>
<dbReference type="SMART" id="SM00829">
    <property type="entry name" value="PKS_ER"/>
    <property type="match status" value="1"/>
</dbReference>
<evidence type="ECO:0000313" key="5">
    <source>
        <dbReference type="Proteomes" id="UP000608154"/>
    </source>
</evidence>
<dbReference type="SUPFAM" id="SSF50129">
    <property type="entry name" value="GroES-like"/>
    <property type="match status" value="1"/>
</dbReference>
<proteinExistence type="predicted"/>
<dbReference type="InterPro" id="IPR036291">
    <property type="entry name" value="NAD(P)-bd_dom_sf"/>
</dbReference>
<reference evidence="4" key="1">
    <citation type="journal article" date="2014" name="Int. J. Syst. Evol. Microbiol.">
        <title>Complete genome sequence of Corynebacterium casei LMG S-19264T (=DSM 44701T), isolated from a smear-ripened cheese.</title>
        <authorList>
            <consortium name="US DOE Joint Genome Institute (JGI-PGF)"/>
            <person name="Walter F."/>
            <person name="Albersmeier A."/>
            <person name="Kalinowski J."/>
            <person name="Ruckert C."/>
        </authorList>
    </citation>
    <scope>NUCLEOTIDE SEQUENCE</scope>
    <source>
        <strain evidence="4">CGMCC 1.15095</strain>
    </source>
</reference>
<accession>A0A916TTF5</accession>
<dbReference type="CDD" id="cd05289">
    <property type="entry name" value="MDR_like_2"/>
    <property type="match status" value="1"/>
</dbReference>
<dbReference type="Pfam" id="PF13602">
    <property type="entry name" value="ADH_zinc_N_2"/>
    <property type="match status" value="1"/>
</dbReference>